<name>A0ABR9ZN04_9FIRM</name>
<organism evidence="10 11">
    <name type="scientific">Fusibacter ferrireducens</name>
    <dbReference type="NCBI Taxonomy" id="2785058"/>
    <lineage>
        <taxon>Bacteria</taxon>
        <taxon>Bacillati</taxon>
        <taxon>Bacillota</taxon>
        <taxon>Clostridia</taxon>
        <taxon>Eubacteriales</taxon>
        <taxon>Eubacteriales Family XII. Incertae Sedis</taxon>
        <taxon>Fusibacter</taxon>
    </lineage>
</organism>
<keyword evidence="2 8" id="KW-0597">Phosphoprotein</keyword>
<keyword evidence="5" id="KW-0238">DNA-binding</keyword>
<dbReference type="CDD" id="cd00156">
    <property type="entry name" value="REC"/>
    <property type="match status" value="1"/>
</dbReference>
<evidence type="ECO:0000256" key="7">
    <source>
        <dbReference type="ARBA" id="ARBA00024867"/>
    </source>
</evidence>
<evidence type="ECO:0000256" key="8">
    <source>
        <dbReference type="PROSITE-ProRule" id="PRU00169"/>
    </source>
</evidence>
<protein>
    <recommendedName>
        <fullName evidence="1">Stage 0 sporulation protein A homolog</fullName>
    </recommendedName>
</protein>
<evidence type="ECO:0000256" key="5">
    <source>
        <dbReference type="ARBA" id="ARBA00023125"/>
    </source>
</evidence>
<evidence type="ECO:0000259" key="9">
    <source>
        <dbReference type="PROSITE" id="PS50110"/>
    </source>
</evidence>
<gene>
    <name evidence="10" type="ORF">ISU02_01940</name>
</gene>
<evidence type="ECO:0000313" key="11">
    <source>
        <dbReference type="Proteomes" id="UP000614200"/>
    </source>
</evidence>
<dbReference type="EMBL" id="JADKNH010000001">
    <property type="protein sequence ID" value="MBF4691857.1"/>
    <property type="molecule type" value="Genomic_DNA"/>
</dbReference>
<keyword evidence="11" id="KW-1185">Reference proteome</keyword>
<evidence type="ECO:0000256" key="2">
    <source>
        <dbReference type="ARBA" id="ARBA00022553"/>
    </source>
</evidence>
<dbReference type="Pfam" id="PF00072">
    <property type="entry name" value="Response_reg"/>
    <property type="match status" value="1"/>
</dbReference>
<dbReference type="RefSeq" id="WP_194700087.1">
    <property type="nucleotide sequence ID" value="NZ_JADKNH010000001.1"/>
</dbReference>
<dbReference type="PANTHER" id="PTHR48111">
    <property type="entry name" value="REGULATOR OF RPOS"/>
    <property type="match status" value="1"/>
</dbReference>
<proteinExistence type="predicted"/>
<dbReference type="Proteomes" id="UP000614200">
    <property type="component" value="Unassembled WGS sequence"/>
</dbReference>
<dbReference type="PROSITE" id="PS50110">
    <property type="entry name" value="RESPONSE_REGULATORY"/>
    <property type="match status" value="1"/>
</dbReference>
<sequence length="272" mass="31033">MVGILVVDINTTTSYRIRKLLDNSNIEIITATTSMETINRISSVDRKIDLVIIDVQLGPEDGFELISHIREIRDDIVICIVTSQNTRRSFVKGIKVGALDYILKPFEDEYLKQKLIFHIDAIELAKSIPDRSPKTIDQAIYNAVKKAIREGYELMIGLFILYHTSNETTVDVNIKDMAILKSMTHYFSSHLSVEDEFYTYGSNGAVIIMPKHKLNQKDELITNFDKLILNFTTAYNIKDTLFSFDLISLPQEVNPKENAVSVLAKRIENKLK</sequence>
<dbReference type="PANTHER" id="PTHR48111:SF1">
    <property type="entry name" value="TWO-COMPONENT RESPONSE REGULATOR ORR33"/>
    <property type="match status" value="1"/>
</dbReference>
<feature type="modified residue" description="4-aspartylphosphate" evidence="8">
    <location>
        <position position="54"/>
    </location>
</feature>
<dbReference type="SUPFAM" id="SSF52172">
    <property type="entry name" value="CheY-like"/>
    <property type="match status" value="1"/>
</dbReference>
<dbReference type="InterPro" id="IPR001789">
    <property type="entry name" value="Sig_transdc_resp-reg_receiver"/>
</dbReference>
<evidence type="ECO:0000256" key="6">
    <source>
        <dbReference type="ARBA" id="ARBA00023163"/>
    </source>
</evidence>
<comment type="caution">
    <text evidence="10">The sequence shown here is derived from an EMBL/GenBank/DDBJ whole genome shotgun (WGS) entry which is preliminary data.</text>
</comment>
<accession>A0ABR9ZN04</accession>
<evidence type="ECO:0000313" key="10">
    <source>
        <dbReference type="EMBL" id="MBF4691857.1"/>
    </source>
</evidence>
<keyword evidence="6" id="KW-0804">Transcription</keyword>
<dbReference type="InterPro" id="IPR039420">
    <property type="entry name" value="WalR-like"/>
</dbReference>
<feature type="domain" description="Response regulatory" evidence="9">
    <location>
        <begin position="3"/>
        <end position="119"/>
    </location>
</feature>
<evidence type="ECO:0000256" key="3">
    <source>
        <dbReference type="ARBA" id="ARBA00023012"/>
    </source>
</evidence>
<keyword evidence="4" id="KW-0805">Transcription regulation</keyword>
<reference evidence="10 11" key="1">
    <citation type="submission" date="2020-11" db="EMBL/GenBank/DDBJ databases">
        <title>Fusibacter basophilias sp. nov.</title>
        <authorList>
            <person name="Qiu D."/>
        </authorList>
    </citation>
    <scope>NUCLEOTIDE SEQUENCE [LARGE SCALE GENOMIC DNA]</scope>
    <source>
        <strain evidence="10 11">Q10-2</strain>
    </source>
</reference>
<evidence type="ECO:0000256" key="1">
    <source>
        <dbReference type="ARBA" id="ARBA00018672"/>
    </source>
</evidence>
<comment type="function">
    <text evidence="7">May play the central regulatory role in sporulation. It may be an element of the effector pathway responsible for the activation of sporulation genes in response to nutritional stress. Spo0A may act in concert with spo0H (a sigma factor) to control the expression of some genes that are critical to the sporulation process.</text>
</comment>
<dbReference type="Gene3D" id="3.40.50.2300">
    <property type="match status" value="1"/>
</dbReference>
<dbReference type="InterPro" id="IPR011006">
    <property type="entry name" value="CheY-like_superfamily"/>
</dbReference>
<dbReference type="SMART" id="SM00448">
    <property type="entry name" value="REC"/>
    <property type="match status" value="1"/>
</dbReference>
<evidence type="ECO:0000256" key="4">
    <source>
        <dbReference type="ARBA" id="ARBA00023015"/>
    </source>
</evidence>
<keyword evidence="3" id="KW-0902">Two-component regulatory system</keyword>